<gene>
    <name evidence="2" type="ORF">GCM10008023_38310</name>
</gene>
<name>A0ABQ3LTY6_9SPHN</name>
<feature type="transmembrane region" description="Helical" evidence="1">
    <location>
        <begin position="39"/>
        <end position="55"/>
    </location>
</feature>
<proteinExistence type="predicted"/>
<dbReference type="EMBL" id="BNAQ01000009">
    <property type="protein sequence ID" value="GHH25223.1"/>
    <property type="molecule type" value="Genomic_DNA"/>
</dbReference>
<organism evidence="2 3">
    <name type="scientific">Sphingomonas glacialis</name>
    <dbReference type="NCBI Taxonomy" id="658225"/>
    <lineage>
        <taxon>Bacteria</taxon>
        <taxon>Pseudomonadati</taxon>
        <taxon>Pseudomonadota</taxon>
        <taxon>Alphaproteobacteria</taxon>
        <taxon>Sphingomonadales</taxon>
        <taxon>Sphingomonadaceae</taxon>
        <taxon>Sphingomonas</taxon>
    </lineage>
</organism>
<reference evidence="3" key="1">
    <citation type="journal article" date="2019" name="Int. J. Syst. Evol. Microbiol.">
        <title>The Global Catalogue of Microorganisms (GCM) 10K type strain sequencing project: providing services to taxonomists for standard genome sequencing and annotation.</title>
        <authorList>
            <consortium name="The Broad Institute Genomics Platform"/>
            <consortium name="The Broad Institute Genome Sequencing Center for Infectious Disease"/>
            <person name="Wu L."/>
            <person name="Ma J."/>
        </authorList>
    </citation>
    <scope>NUCLEOTIDE SEQUENCE [LARGE SCALE GENOMIC DNA]</scope>
    <source>
        <strain evidence="3">CGMCC 1.8957</strain>
    </source>
</reference>
<keyword evidence="1" id="KW-0472">Membrane</keyword>
<accession>A0ABQ3LTY6</accession>
<dbReference type="RefSeq" id="WP_189677605.1">
    <property type="nucleotide sequence ID" value="NZ_BNAQ01000009.1"/>
</dbReference>
<feature type="transmembrane region" description="Helical" evidence="1">
    <location>
        <begin position="6"/>
        <end position="32"/>
    </location>
</feature>
<protein>
    <recommendedName>
        <fullName evidence="4">DUF4129 domain-containing protein</fullName>
    </recommendedName>
</protein>
<evidence type="ECO:0000313" key="2">
    <source>
        <dbReference type="EMBL" id="GHH25223.1"/>
    </source>
</evidence>
<evidence type="ECO:0000256" key="1">
    <source>
        <dbReference type="SAM" id="Phobius"/>
    </source>
</evidence>
<keyword evidence="1" id="KW-0812">Transmembrane</keyword>
<dbReference type="Proteomes" id="UP000652430">
    <property type="component" value="Unassembled WGS sequence"/>
</dbReference>
<sequence>MQLILIAAGAIGLVAGSLAAAALLCSFLWYAFRLVLHPEWAVSAVLILLVLALAGDLPKSPFLDMTLTFAVVAAVPLWFAGRAWRKQRERVLASRRKLSVQPRTSELFTPTETALWPRLYPAITACICEERPPTREEVRIVAARLWREGFAQRFGAQTVPASFAARRLLVRAATAALSGKAAVSFRPTHDVVA</sequence>
<keyword evidence="1" id="KW-1133">Transmembrane helix</keyword>
<evidence type="ECO:0000313" key="3">
    <source>
        <dbReference type="Proteomes" id="UP000652430"/>
    </source>
</evidence>
<keyword evidence="3" id="KW-1185">Reference proteome</keyword>
<feature type="transmembrane region" description="Helical" evidence="1">
    <location>
        <begin position="61"/>
        <end position="80"/>
    </location>
</feature>
<evidence type="ECO:0008006" key="4">
    <source>
        <dbReference type="Google" id="ProtNLM"/>
    </source>
</evidence>
<comment type="caution">
    <text evidence="2">The sequence shown here is derived from an EMBL/GenBank/DDBJ whole genome shotgun (WGS) entry which is preliminary data.</text>
</comment>